<keyword evidence="6" id="KW-1185">Reference proteome</keyword>
<dbReference type="GO" id="GO:0005509">
    <property type="term" value="F:calcium ion binding"/>
    <property type="evidence" value="ECO:0007669"/>
    <property type="project" value="InterPro"/>
</dbReference>
<feature type="domain" description="EF-hand" evidence="4">
    <location>
        <begin position="109"/>
        <end position="144"/>
    </location>
</feature>
<feature type="domain" description="EH" evidence="3">
    <location>
        <begin position="76"/>
        <end position="165"/>
    </location>
</feature>
<dbReference type="Bgee" id="ENSAMXG00000042679">
    <property type="expression patterns" value="Expressed in olfactory epithelium and 14 other cell types or tissues"/>
</dbReference>
<dbReference type="PANTHER" id="PTHR11216:SF29">
    <property type="entry name" value="INTERSECTIN-2"/>
    <property type="match status" value="1"/>
</dbReference>
<feature type="region of interest" description="Disordered" evidence="2">
    <location>
        <begin position="1"/>
        <end position="36"/>
    </location>
</feature>
<dbReference type="GO" id="GO:0097708">
    <property type="term" value="C:intracellular vesicle"/>
    <property type="evidence" value="ECO:0007669"/>
    <property type="project" value="TreeGrafter"/>
</dbReference>
<feature type="compositionally biased region" description="Low complexity" evidence="2">
    <location>
        <begin position="22"/>
        <end position="36"/>
    </location>
</feature>
<dbReference type="GO" id="GO:0060090">
    <property type="term" value="F:molecular adaptor activity"/>
    <property type="evidence" value="ECO:0007669"/>
    <property type="project" value="TreeGrafter"/>
</dbReference>
<organism evidence="5 6">
    <name type="scientific">Astyanax mexicanus</name>
    <name type="common">Blind cave fish</name>
    <name type="synonym">Astyanax fasciatus mexicanus</name>
    <dbReference type="NCBI Taxonomy" id="7994"/>
    <lineage>
        <taxon>Eukaryota</taxon>
        <taxon>Metazoa</taxon>
        <taxon>Chordata</taxon>
        <taxon>Craniata</taxon>
        <taxon>Vertebrata</taxon>
        <taxon>Euteleostomi</taxon>
        <taxon>Actinopterygii</taxon>
        <taxon>Neopterygii</taxon>
        <taxon>Teleostei</taxon>
        <taxon>Ostariophysi</taxon>
        <taxon>Characiformes</taxon>
        <taxon>Characoidei</taxon>
        <taxon>Acestrorhamphidae</taxon>
        <taxon>Acestrorhamphinae</taxon>
        <taxon>Astyanax</taxon>
    </lineage>
</organism>
<evidence type="ECO:0000256" key="2">
    <source>
        <dbReference type="SAM" id="MobiDB-lite"/>
    </source>
</evidence>
<evidence type="ECO:0000259" key="3">
    <source>
        <dbReference type="PROSITE" id="PS50031"/>
    </source>
</evidence>
<name>A0A3B1KFT9_ASTMX</name>
<feature type="compositionally biased region" description="Polar residues" evidence="2">
    <location>
        <begin position="1"/>
        <end position="11"/>
    </location>
</feature>
<dbReference type="InterPro" id="IPR002048">
    <property type="entry name" value="EF_hand_dom"/>
</dbReference>
<dbReference type="AlphaFoldDB" id="A0A3B1KFT9"/>
<dbReference type="Proteomes" id="UP000018467">
    <property type="component" value="Unassembled WGS sequence"/>
</dbReference>
<accession>A0A3B1KFT9</accession>
<evidence type="ECO:0008006" key="7">
    <source>
        <dbReference type="Google" id="ProtNLM"/>
    </source>
</evidence>
<dbReference type="GO" id="GO:0005737">
    <property type="term" value="C:cytoplasm"/>
    <property type="evidence" value="ECO:0007669"/>
    <property type="project" value="TreeGrafter"/>
</dbReference>
<dbReference type="Pfam" id="PF12763">
    <property type="entry name" value="EH"/>
    <property type="match status" value="1"/>
</dbReference>
<protein>
    <recommendedName>
        <fullName evidence="7">Intersectin 2b</fullName>
    </recommendedName>
</protein>
<sequence length="376" mass="43826">MVDHMVNQSGSDLIRNDCPWPSSSSPSSSSYSHSSGSGSASTTHCFPFSSNSSSTTSLTSNSPKAGPVDWAVPQSARLKYRQQFNSLDKQMLGYLSGQQVRNAMASTLLTQSQLATIWNLADMDKDGKLKAEEFILAMHLVDIAKQGQPLPITLPVDLVPPSLRYCTICPSIYAGLAEKFTEAEPPQKSKNLTFEDKFKRNLELGNAELEKRRQALLEQQWREEERRAQKVREEQEKREREARELELRRKREEEQRLERQKELERQREEERLRDLERKEAAKKELERQRQLEWERRKKQELQSQKSQEQEDIILLNAKKRNLEIELEAGNKHKQISDKLRDAQFKRKVQKNELESMNQKRESRIIEMNSLQQQFEV</sequence>
<keyword evidence="1" id="KW-0175">Coiled coil</keyword>
<dbReference type="GO" id="GO:0042734">
    <property type="term" value="C:presynaptic membrane"/>
    <property type="evidence" value="ECO:0007669"/>
    <property type="project" value="TreeGrafter"/>
</dbReference>
<dbReference type="PROSITE" id="PS50222">
    <property type="entry name" value="EF_HAND_2"/>
    <property type="match status" value="1"/>
</dbReference>
<dbReference type="GeneTree" id="ENSGT00940000155936"/>
<reference evidence="6" key="2">
    <citation type="journal article" date="2014" name="Nat. Commun.">
        <title>The cavefish genome reveals candidate genes for eye loss.</title>
        <authorList>
            <person name="McGaugh S.E."/>
            <person name="Gross J.B."/>
            <person name="Aken B."/>
            <person name="Blin M."/>
            <person name="Borowsky R."/>
            <person name="Chalopin D."/>
            <person name="Hinaux H."/>
            <person name="Jeffery W.R."/>
            <person name="Keene A."/>
            <person name="Ma L."/>
            <person name="Minx P."/>
            <person name="Murphy D."/>
            <person name="O'Quin K.E."/>
            <person name="Retaux S."/>
            <person name="Rohner N."/>
            <person name="Searle S.M."/>
            <person name="Stahl B.A."/>
            <person name="Tabin C."/>
            <person name="Volff J.N."/>
            <person name="Yoshizawa M."/>
            <person name="Warren W.C."/>
        </authorList>
    </citation>
    <scope>NUCLEOTIDE SEQUENCE [LARGE SCALE GENOMIC DNA]</scope>
    <source>
        <strain evidence="6">female</strain>
    </source>
</reference>
<reference evidence="5" key="3">
    <citation type="submission" date="2025-08" db="UniProtKB">
        <authorList>
            <consortium name="Ensembl"/>
        </authorList>
    </citation>
    <scope>IDENTIFICATION</scope>
</reference>
<reference evidence="6" key="1">
    <citation type="submission" date="2013-03" db="EMBL/GenBank/DDBJ databases">
        <authorList>
            <person name="Jeffery W."/>
            <person name="Warren W."/>
            <person name="Wilson R.K."/>
        </authorList>
    </citation>
    <scope>NUCLEOTIDE SEQUENCE</scope>
    <source>
        <strain evidence="6">female</strain>
    </source>
</reference>
<evidence type="ECO:0000259" key="4">
    <source>
        <dbReference type="PROSITE" id="PS50222"/>
    </source>
</evidence>
<dbReference type="PROSITE" id="PS50031">
    <property type="entry name" value="EH"/>
    <property type="match status" value="1"/>
</dbReference>
<feature type="coiled-coil region" evidence="1">
    <location>
        <begin position="199"/>
        <end position="373"/>
    </location>
</feature>
<dbReference type="Gene3D" id="1.10.238.10">
    <property type="entry name" value="EF-hand"/>
    <property type="match status" value="1"/>
</dbReference>
<dbReference type="STRING" id="7994.ENSAMXP00000052579"/>
<evidence type="ECO:0000313" key="6">
    <source>
        <dbReference type="Proteomes" id="UP000018467"/>
    </source>
</evidence>
<dbReference type="InterPro" id="IPR000261">
    <property type="entry name" value="EH_dom"/>
</dbReference>
<dbReference type="InParanoid" id="A0A3B1KFT9"/>
<dbReference type="InterPro" id="IPR011992">
    <property type="entry name" value="EF-hand-dom_pair"/>
</dbReference>
<dbReference type="CDD" id="cd00052">
    <property type="entry name" value="EH"/>
    <property type="match status" value="1"/>
</dbReference>
<proteinExistence type="predicted"/>
<dbReference type="Ensembl" id="ENSAMXT00000033470.1">
    <property type="protein sequence ID" value="ENSAMXP00000052579.1"/>
    <property type="gene ID" value="ENSAMXG00000042679.1"/>
</dbReference>
<evidence type="ECO:0000313" key="5">
    <source>
        <dbReference type="Ensembl" id="ENSAMXP00000052579.1"/>
    </source>
</evidence>
<dbReference type="GO" id="GO:0150007">
    <property type="term" value="P:clathrin-dependent synaptic vesicle endocytosis"/>
    <property type="evidence" value="ECO:0007669"/>
    <property type="project" value="TreeGrafter"/>
</dbReference>
<dbReference type="PANTHER" id="PTHR11216">
    <property type="entry name" value="EH DOMAIN"/>
    <property type="match status" value="1"/>
</dbReference>
<evidence type="ECO:0000256" key="1">
    <source>
        <dbReference type="SAM" id="Coils"/>
    </source>
</evidence>
<reference evidence="5" key="4">
    <citation type="submission" date="2025-09" db="UniProtKB">
        <authorList>
            <consortium name="Ensembl"/>
        </authorList>
    </citation>
    <scope>IDENTIFICATION</scope>
</reference>
<dbReference type="SMART" id="SM00027">
    <property type="entry name" value="EH"/>
    <property type="match status" value="1"/>
</dbReference>
<dbReference type="SUPFAM" id="SSF47473">
    <property type="entry name" value="EF-hand"/>
    <property type="match status" value="1"/>
</dbReference>